<dbReference type="Gene3D" id="3.40.50.150">
    <property type="entry name" value="Vaccinia Virus protein VP39"/>
    <property type="match status" value="1"/>
</dbReference>
<keyword evidence="2 6" id="KW-0489">Methyltransferase</keyword>
<organism evidence="6 7">
    <name type="scientific">Aliikangiella coralliicola</name>
    <dbReference type="NCBI Taxonomy" id="2592383"/>
    <lineage>
        <taxon>Bacteria</taxon>
        <taxon>Pseudomonadati</taxon>
        <taxon>Pseudomonadota</taxon>
        <taxon>Gammaproteobacteria</taxon>
        <taxon>Oceanospirillales</taxon>
        <taxon>Pleioneaceae</taxon>
        <taxon>Aliikangiella</taxon>
    </lineage>
</organism>
<dbReference type="GO" id="GO:0003676">
    <property type="term" value="F:nucleic acid binding"/>
    <property type="evidence" value="ECO:0007669"/>
    <property type="project" value="InterPro"/>
</dbReference>
<protein>
    <submittedName>
        <fullName evidence="6">Methyltransferase</fullName>
    </submittedName>
</protein>
<evidence type="ECO:0000259" key="5">
    <source>
        <dbReference type="Pfam" id="PF05175"/>
    </source>
</evidence>
<evidence type="ECO:0000313" key="7">
    <source>
        <dbReference type="Proteomes" id="UP000315439"/>
    </source>
</evidence>
<gene>
    <name evidence="6" type="ORF">FLL46_01055</name>
</gene>
<evidence type="ECO:0000256" key="1">
    <source>
        <dbReference type="ARBA" id="ARBA00006149"/>
    </source>
</evidence>
<dbReference type="GO" id="GO:0008276">
    <property type="term" value="F:protein methyltransferase activity"/>
    <property type="evidence" value="ECO:0007669"/>
    <property type="project" value="TreeGrafter"/>
</dbReference>
<dbReference type="GO" id="GO:0032259">
    <property type="term" value="P:methylation"/>
    <property type="evidence" value="ECO:0007669"/>
    <property type="project" value="UniProtKB-KW"/>
</dbReference>
<dbReference type="PANTHER" id="PTHR45875:SF1">
    <property type="entry name" value="METHYLTRANSFERASE N6AMT1"/>
    <property type="match status" value="1"/>
</dbReference>
<comment type="caution">
    <text evidence="6">The sequence shown here is derived from an EMBL/GenBank/DDBJ whole genome shotgun (WGS) entry which is preliminary data.</text>
</comment>
<comment type="similarity">
    <text evidence="1">Belongs to the eukaryotic/archaeal PrmC-related family.</text>
</comment>
<evidence type="ECO:0000313" key="6">
    <source>
        <dbReference type="EMBL" id="TQV89501.1"/>
    </source>
</evidence>
<dbReference type="GO" id="GO:0008757">
    <property type="term" value="F:S-adenosylmethionine-dependent methyltransferase activity"/>
    <property type="evidence" value="ECO:0007669"/>
    <property type="project" value="TreeGrafter"/>
</dbReference>
<dbReference type="InterPro" id="IPR007848">
    <property type="entry name" value="Small_mtfrase_dom"/>
</dbReference>
<dbReference type="InterPro" id="IPR029063">
    <property type="entry name" value="SAM-dependent_MTases_sf"/>
</dbReference>
<keyword evidence="3 6" id="KW-0808">Transferase</keyword>
<dbReference type="GO" id="GO:0035657">
    <property type="term" value="C:eRF1 methyltransferase complex"/>
    <property type="evidence" value="ECO:0007669"/>
    <property type="project" value="TreeGrafter"/>
</dbReference>
<dbReference type="Pfam" id="PF05175">
    <property type="entry name" value="MTS"/>
    <property type="match status" value="1"/>
</dbReference>
<dbReference type="AlphaFoldDB" id="A0A545UJ61"/>
<keyword evidence="7" id="KW-1185">Reference proteome</keyword>
<proteinExistence type="inferred from homology"/>
<dbReference type="OrthoDB" id="29650at2"/>
<evidence type="ECO:0000256" key="2">
    <source>
        <dbReference type="ARBA" id="ARBA00022603"/>
    </source>
</evidence>
<dbReference type="InterPro" id="IPR002052">
    <property type="entry name" value="DNA_methylase_N6_adenine_CS"/>
</dbReference>
<accession>A0A545UJ61</accession>
<reference evidence="6 7" key="1">
    <citation type="submission" date="2019-07" db="EMBL/GenBank/DDBJ databases">
        <title>Draft genome for Aliikangiella sp. M105.</title>
        <authorList>
            <person name="Wang G."/>
        </authorList>
    </citation>
    <scope>NUCLEOTIDE SEQUENCE [LARGE SCALE GENOMIC DNA]</scope>
    <source>
        <strain evidence="6 7">M105</strain>
    </source>
</reference>
<dbReference type="GO" id="GO:0008170">
    <property type="term" value="F:N-methyltransferase activity"/>
    <property type="evidence" value="ECO:0007669"/>
    <property type="project" value="UniProtKB-ARBA"/>
</dbReference>
<feature type="domain" description="Methyltransferase small" evidence="5">
    <location>
        <begin position="51"/>
        <end position="141"/>
    </location>
</feature>
<dbReference type="CDD" id="cd02440">
    <property type="entry name" value="AdoMet_MTases"/>
    <property type="match status" value="1"/>
</dbReference>
<sequence>MMIKKLLKIILTYTLKPYIKFIYLASPRQYSYDNLSLQVDVDVFHPGLFYSSRLFADFINDLPLKNKTLLDLGSGSGILSLVGAKKGAKVTAVDISEVAVVNTRKNAHENKLNITSLQSDLFSQVTQRYDYIVVNPPYYPKTPKSSAEQAWYCGASHEYFERFFGELSNYCEVNGKVYMIMSEECDLIRIKKIARLHDFSLNIVLKRKFLLEDNFIFEISKCSVD</sequence>
<dbReference type="RefSeq" id="WP_142891565.1">
    <property type="nucleotide sequence ID" value="NZ_ML660160.1"/>
</dbReference>
<keyword evidence="4" id="KW-0949">S-adenosyl-L-methionine</keyword>
<dbReference type="SUPFAM" id="SSF53335">
    <property type="entry name" value="S-adenosyl-L-methionine-dependent methyltransferases"/>
    <property type="match status" value="1"/>
</dbReference>
<dbReference type="EMBL" id="VIKS01000001">
    <property type="protein sequence ID" value="TQV89501.1"/>
    <property type="molecule type" value="Genomic_DNA"/>
</dbReference>
<dbReference type="PROSITE" id="PS00092">
    <property type="entry name" value="N6_MTASE"/>
    <property type="match status" value="1"/>
</dbReference>
<dbReference type="Proteomes" id="UP000315439">
    <property type="component" value="Unassembled WGS sequence"/>
</dbReference>
<name>A0A545UJ61_9GAMM</name>
<dbReference type="PANTHER" id="PTHR45875">
    <property type="entry name" value="METHYLTRANSFERASE N6AMT1"/>
    <property type="match status" value="1"/>
</dbReference>
<dbReference type="InterPro" id="IPR052190">
    <property type="entry name" value="Euk-Arch_PrmC-MTase"/>
</dbReference>
<evidence type="ECO:0000256" key="4">
    <source>
        <dbReference type="ARBA" id="ARBA00022691"/>
    </source>
</evidence>
<evidence type="ECO:0000256" key="3">
    <source>
        <dbReference type="ARBA" id="ARBA00022679"/>
    </source>
</evidence>